<comment type="caution">
    <text evidence="2">The sequence shown here is derived from an EMBL/GenBank/DDBJ whole genome shotgun (WGS) entry which is preliminary data.</text>
</comment>
<dbReference type="EMBL" id="REGN01001679">
    <property type="protein sequence ID" value="RNA33128.1"/>
    <property type="molecule type" value="Genomic_DNA"/>
</dbReference>
<protein>
    <submittedName>
        <fullName evidence="2">Coiled-coil domain-containing 83</fullName>
    </submittedName>
</protein>
<dbReference type="Proteomes" id="UP000276133">
    <property type="component" value="Unassembled WGS sequence"/>
</dbReference>
<dbReference type="AlphaFoldDB" id="A0A3M7SC53"/>
<dbReference type="OrthoDB" id="9908918at2759"/>
<dbReference type="STRING" id="10195.A0A3M7SC53"/>
<sequence length="339" mass="40474">MPKEKSKKSKDSKVNYFQAITGYKISLKDKELKDANEELNKLVERNFFLKERTDRLNQTRLQNIHKAMTEYKTFTHQLNSQPRCERDDVIIELKNLWTFKSSLNKELVEIKKQIKNTDKEISQSKQALKYWTNFKNQGTKDLDTQIYLLKKELADMNENYEIISSTLRNNITDTVNEIMKNTVNIIERKNKVVAEKCLKFLDKESVEKSKENEWTKDKLDLFRNDLENLRKYVSDLEQENIKLMSYLFECNNQEVKFVRDVITNQFLDNENLELNDEQDDDQDVITSTRYNEKKLFLDGHKKQLIKQPSITQEEFEAQQNTGEYWPITQEMLNSLLNYQ</sequence>
<evidence type="ECO:0000313" key="2">
    <source>
        <dbReference type="EMBL" id="RNA33128.1"/>
    </source>
</evidence>
<feature type="coiled-coil region" evidence="1">
    <location>
        <begin position="25"/>
        <end position="52"/>
    </location>
</feature>
<dbReference type="PANTHER" id="PTHR21468:SF1">
    <property type="entry name" value="COILED-COIL DOMAIN-CONTAINING PROTEIN 83"/>
    <property type="match status" value="1"/>
</dbReference>
<proteinExistence type="predicted"/>
<keyword evidence="1" id="KW-0175">Coiled coil</keyword>
<keyword evidence="3" id="KW-1185">Reference proteome</keyword>
<gene>
    <name evidence="2" type="ORF">BpHYR1_037067</name>
</gene>
<name>A0A3M7SC53_BRAPC</name>
<evidence type="ECO:0000256" key="1">
    <source>
        <dbReference type="SAM" id="Coils"/>
    </source>
</evidence>
<evidence type="ECO:0000313" key="3">
    <source>
        <dbReference type="Proteomes" id="UP000276133"/>
    </source>
</evidence>
<dbReference type="InterPro" id="IPR026702">
    <property type="entry name" value="CCDC83"/>
</dbReference>
<feature type="coiled-coil region" evidence="1">
    <location>
        <begin position="100"/>
        <end position="127"/>
    </location>
</feature>
<reference evidence="2 3" key="1">
    <citation type="journal article" date="2018" name="Sci. Rep.">
        <title>Genomic signatures of local adaptation to the degree of environmental predictability in rotifers.</title>
        <authorList>
            <person name="Franch-Gras L."/>
            <person name="Hahn C."/>
            <person name="Garcia-Roger E.M."/>
            <person name="Carmona M.J."/>
            <person name="Serra M."/>
            <person name="Gomez A."/>
        </authorList>
    </citation>
    <scope>NUCLEOTIDE SEQUENCE [LARGE SCALE GENOMIC DNA]</scope>
    <source>
        <strain evidence="2">HYR1</strain>
    </source>
</reference>
<dbReference type="PANTHER" id="PTHR21468">
    <property type="entry name" value="HSD9"/>
    <property type="match status" value="1"/>
</dbReference>
<organism evidence="2 3">
    <name type="scientific">Brachionus plicatilis</name>
    <name type="common">Marine rotifer</name>
    <name type="synonym">Brachionus muelleri</name>
    <dbReference type="NCBI Taxonomy" id="10195"/>
    <lineage>
        <taxon>Eukaryota</taxon>
        <taxon>Metazoa</taxon>
        <taxon>Spiralia</taxon>
        <taxon>Gnathifera</taxon>
        <taxon>Rotifera</taxon>
        <taxon>Eurotatoria</taxon>
        <taxon>Monogononta</taxon>
        <taxon>Pseudotrocha</taxon>
        <taxon>Ploima</taxon>
        <taxon>Brachionidae</taxon>
        <taxon>Brachionus</taxon>
    </lineage>
</organism>
<accession>A0A3M7SC53</accession>